<evidence type="ECO:0000313" key="2">
    <source>
        <dbReference type="Proteomes" id="UP000499080"/>
    </source>
</evidence>
<dbReference type="Proteomes" id="UP000499080">
    <property type="component" value="Unassembled WGS sequence"/>
</dbReference>
<protein>
    <submittedName>
        <fullName evidence="1">Uncharacterized protein</fullName>
    </submittedName>
</protein>
<dbReference type="EMBL" id="BGPR01004047">
    <property type="protein sequence ID" value="GBM95319.1"/>
    <property type="molecule type" value="Genomic_DNA"/>
</dbReference>
<reference evidence="1 2" key="1">
    <citation type="journal article" date="2019" name="Sci. Rep.">
        <title>Orb-weaving spider Araneus ventricosus genome elucidates the spidroin gene catalogue.</title>
        <authorList>
            <person name="Kono N."/>
            <person name="Nakamura H."/>
            <person name="Ohtoshi R."/>
            <person name="Moran D.A.P."/>
            <person name="Shinohara A."/>
            <person name="Yoshida Y."/>
            <person name="Fujiwara M."/>
            <person name="Mori M."/>
            <person name="Tomita M."/>
            <person name="Arakawa K."/>
        </authorList>
    </citation>
    <scope>NUCLEOTIDE SEQUENCE [LARGE SCALE GENOMIC DNA]</scope>
</reference>
<gene>
    <name evidence="1" type="ORF">AVEN_171566_1</name>
</gene>
<evidence type="ECO:0000313" key="1">
    <source>
        <dbReference type="EMBL" id="GBM95319.1"/>
    </source>
</evidence>
<organism evidence="1 2">
    <name type="scientific">Araneus ventricosus</name>
    <name type="common">Orbweaver spider</name>
    <name type="synonym">Epeira ventricosa</name>
    <dbReference type="NCBI Taxonomy" id="182803"/>
    <lineage>
        <taxon>Eukaryota</taxon>
        <taxon>Metazoa</taxon>
        <taxon>Ecdysozoa</taxon>
        <taxon>Arthropoda</taxon>
        <taxon>Chelicerata</taxon>
        <taxon>Arachnida</taxon>
        <taxon>Araneae</taxon>
        <taxon>Araneomorphae</taxon>
        <taxon>Entelegynae</taxon>
        <taxon>Araneoidea</taxon>
        <taxon>Araneidae</taxon>
        <taxon>Araneus</taxon>
    </lineage>
</organism>
<proteinExistence type="predicted"/>
<comment type="caution">
    <text evidence="1">The sequence shown here is derived from an EMBL/GenBank/DDBJ whole genome shotgun (WGS) entry which is preliminary data.</text>
</comment>
<dbReference type="AlphaFoldDB" id="A0A4Y2K0H3"/>
<name>A0A4Y2K0H3_ARAVE</name>
<keyword evidence="2" id="KW-1185">Reference proteome</keyword>
<accession>A0A4Y2K0H3</accession>
<sequence>MTIPTETTISSKAIYFPRLKNRPERIVLRHLREYIQIKGENGAKVTRVATPAFLPYCHSCAVNLQAATARRFDDDLSAVHWPQKGPPPAFLSSNRLEVNNEYPCSQ</sequence>